<keyword evidence="3" id="KW-0472">Membrane</keyword>
<keyword evidence="3" id="KW-0812">Transmembrane</keyword>
<sequence>MMVFFTCKNLLVLLLQIYRLAIIYFDPEEEDDDDDDSDDMPFRDSKRKRNNDVEMDAFNSYDDQHGSKTPKPKPFDGPSKPQLASDKTFHIKKKADRGRNRVTPSPSNFNRRSTARSMSPAPVTPPARRSWEDRQRMKRRESRRSIRPSSLDDDVTHDVRHSGSNPRLSRDKIRKSKDRWNDRLDEEYDDAASEHPNSVGRLSSSEEEGYYSNVKTRSSTASMNAREQNVAARARHWQKRAKNAARASQESRQSTKNRTDQFYTNPAYMR</sequence>
<feature type="compositionally biased region" description="Polar residues" evidence="1">
    <location>
        <begin position="213"/>
        <end position="227"/>
    </location>
</feature>
<feature type="compositionally biased region" description="Polar residues" evidence="1">
    <location>
        <begin position="246"/>
        <end position="264"/>
    </location>
</feature>
<feature type="compositionally biased region" description="Acidic residues" evidence="1">
    <location>
        <begin position="29"/>
        <end position="39"/>
    </location>
</feature>
<gene>
    <name evidence="3" type="primary">Tmem26-001</name>
</gene>
<protein>
    <submittedName>
        <fullName evidence="3">Transmembrane protein 26-like</fullName>
    </submittedName>
</protein>
<feature type="signal peptide" evidence="2">
    <location>
        <begin position="1"/>
        <end position="21"/>
    </location>
</feature>
<feature type="compositionally biased region" description="Basic residues" evidence="1">
    <location>
        <begin position="136"/>
        <end position="146"/>
    </location>
</feature>
<evidence type="ECO:0000313" key="3">
    <source>
        <dbReference type="EMBL" id="CAB3267090.1"/>
    </source>
</evidence>
<organism evidence="3">
    <name type="scientific">Phallusia mammillata</name>
    <dbReference type="NCBI Taxonomy" id="59560"/>
    <lineage>
        <taxon>Eukaryota</taxon>
        <taxon>Metazoa</taxon>
        <taxon>Chordata</taxon>
        <taxon>Tunicata</taxon>
        <taxon>Ascidiacea</taxon>
        <taxon>Phlebobranchia</taxon>
        <taxon>Ascidiidae</taxon>
        <taxon>Phallusia</taxon>
    </lineage>
</organism>
<feature type="chain" id="PRO_5026345888" evidence="2">
    <location>
        <begin position="22"/>
        <end position="270"/>
    </location>
</feature>
<dbReference type="EMBL" id="LR791228">
    <property type="protein sequence ID" value="CAB3267090.1"/>
    <property type="molecule type" value="mRNA"/>
</dbReference>
<feature type="compositionally biased region" description="Basic residues" evidence="1">
    <location>
        <begin position="233"/>
        <end position="243"/>
    </location>
</feature>
<reference evidence="3" key="1">
    <citation type="submission" date="2020-04" db="EMBL/GenBank/DDBJ databases">
        <authorList>
            <person name="Neveu A P."/>
        </authorList>
    </citation>
    <scope>NUCLEOTIDE SEQUENCE</scope>
    <source>
        <tissue evidence="3">Whole embryo</tissue>
    </source>
</reference>
<name>A0A6F9DVR0_9ASCI</name>
<feature type="region of interest" description="Disordered" evidence="1">
    <location>
        <begin position="29"/>
        <end position="270"/>
    </location>
</feature>
<evidence type="ECO:0000256" key="2">
    <source>
        <dbReference type="SAM" id="SignalP"/>
    </source>
</evidence>
<feature type="compositionally biased region" description="Polar residues" evidence="1">
    <location>
        <begin position="102"/>
        <end position="117"/>
    </location>
</feature>
<proteinExistence type="evidence at transcript level"/>
<accession>A0A6F9DVR0</accession>
<dbReference type="AlphaFoldDB" id="A0A6F9DVR0"/>
<evidence type="ECO:0000256" key="1">
    <source>
        <dbReference type="SAM" id="MobiDB-lite"/>
    </source>
</evidence>
<keyword evidence="2" id="KW-0732">Signal</keyword>